<dbReference type="EMBL" id="NIRR01000002">
    <property type="protein sequence ID" value="OWP64606.1"/>
    <property type="molecule type" value="Genomic_DNA"/>
</dbReference>
<dbReference type="PANTHER" id="PTHR33221">
    <property type="entry name" value="WINGED HELIX-TURN-HELIX TRANSCRIPTIONAL REGULATOR, RRF2 FAMILY"/>
    <property type="match status" value="1"/>
</dbReference>
<organism evidence="1 2">
    <name type="scientific">Hymenobacter amundsenii</name>
    <dbReference type="NCBI Taxonomy" id="2006685"/>
    <lineage>
        <taxon>Bacteria</taxon>
        <taxon>Pseudomonadati</taxon>
        <taxon>Bacteroidota</taxon>
        <taxon>Cytophagia</taxon>
        <taxon>Cytophagales</taxon>
        <taxon>Hymenobacteraceae</taxon>
        <taxon>Hymenobacter</taxon>
    </lineage>
</organism>
<dbReference type="GO" id="GO:0003700">
    <property type="term" value="F:DNA-binding transcription factor activity"/>
    <property type="evidence" value="ECO:0007669"/>
    <property type="project" value="TreeGrafter"/>
</dbReference>
<dbReference type="SUPFAM" id="SSF46785">
    <property type="entry name" value="Winged helix' DNA-binding domain"/>
    <property type="match status" value="1"/>
</dbReference>
<dbReference type="InterPro" id="IPR036388">
    <property type="entry name" value="WH-like_DNA-bd_sf"/>
</dbReference>
<dbReference type="RefSeq" id="WP_088462828.1">
    <property type="nucleotide sequence ID" value="NZ_NIRR01000002.1"/>
</dbReference>
<dbReference type="InterPro" id="IPR000944">
    <property type="entry name" value="Tscrpt_reg_Rrf2"/>
</dbReference>
<name>A0A246FPC2_9BACT</name>
<dbReference type="Proteomes" id="UP000197277">
    <property type="component" value="Unassembled WGS sequence"/>
</dbReference>
<dbReference type="AlphaFoldDB" id="A0A246FPC2"/>
<sequence length="154" mass="15878">MNTRFAVATHILAYLAHNQGQPVSSEVLAGSAGTHPVVVRRLVGTLREAGLVQSQRGSGGGTLLARPAPAISLLDVYRAVRETEPDLFQVGSTNPNARCDIGRVMQETLEDLFGPAIEAMHAALAAVSVAQVTEALSHRLAEAGCPGTAAGATG</sequence>
<evidence type="ECO:0000313" key="2">
    <source>
        <dbReference type="Proteomes" id="UP000197277"/>
    </source>
</evidence>
<gene>
    <name evidence="1" type="ORF">CDA63_02280</name>
</gene>
<reference evidence="1 2" key="1">
    <citation type="submission" date="2017-06" db="EMBL/GenBank/DDBJ databases">
        <title>Hymenobacter amundsenii sp. nov. isolated from regoliths in Antarctica.</title>
        <authorList>
            <person name="Sedlacek I."/>
            <person name="Kralova S."/>
            <person name="Pantucek R."/>
            <person name="Svec P."/>
            <person name="Holochova P."/>
            <person name="Stankova E."/>
            <person name="Vrbovska V."/>
            <person name="Busse H.-J."/>
        </authorList>
    </citation>
    <scope>NUCLEOTIDE SEQUENCE [LARGE SCALE GENOMIC DNA]</scope>
    <source>
        <strain evidence="1 2">CCM 8682</strain>
    </source>
</reference>
<keyword evidence="2" id="KW-1185">Reference proteome</keyword>
<dbReference type="PANTHER" id="PTHR33221:SF15">
    <property type="entry name" value="HTH-TYPE TRANSCRIPTIONAL REGULATOR YWGB-RELATED"/>
    <property type="match status" value="1"/>
</dbReference>
<dbReference type="OrthoDB" id="213028at2"/>
<comment type="caution">
    <text evidence="1">The sequence shown here is derived from an EMBL/GenBank/DDBJ whole genome shotgun (WGS) entry which is preliminary data.</text>
</comment>
<accession>A0A246FPC2</accession>
<dbReference type="Pfam" id="PF02082">
    <property type="entry name" value="Rrf2"/>
    <property type="match status" value="1"/>
</dbReference>
<dbReference type="PROSITE" id="PS51197">
    <property type="entry name" value="HTH_RRF2_2"/>
    <property type="match status" value="1"/>
</dbReference>
<dbReference type="GO" id="GO:0005829">
    <property type="term" value="C:cytosol"/>
    <property type="evidence" value="ECO:0007669"/>
    <property type="project" value="TreeGrafter"/>
</dbReference>
<dbReference type="Gene3D" id="1.10.10.10">
    <property type="entry name" value="Winged helix-like DNA-binding domain superfamily/Winged helix DNA-binding domain"/>
    <property type="match status" value="1"/>
</dbReference>
<proteinExistence type="predicted"/>
<dbReference type="InterPro" id="IPR036390">
    <property type="entry name" value="WH_DNA-bd_sf"/>
</dbReference>
<protein>
    <submittedName>
        <fullName evidence="1">Transcriptional regulator</fullName>
    </submittedName>
</protein>
<evidence type="ECO:0000313" key="1">
    <source>
        <dbReference type="EMBL" id="OWP64606.1"/>
    </source>
</evidence>